<protein>
    <submittedName>
        <fullName evidence="1">Uncharacterized protein</fullName>
    </submittedName>
</protein>
<sequence>MVWIKNHHCKGLRANDNNRTLELHYY</sequence>
<proteinExistence type="predicted"/>
<reference evidence="1" key="1">
    <citation type="submission" date="2018-02" db="EMBL/GenBank/DDBJ databases">
        <title>Rhizophora mucronata_Transcriptome.</title>
        <authorList>
            <person name="Meera S.P."/>
            <person name="Sreeshan A."/>
            <person name="Augustine A."/>
        </authorList>
    </citation>
    <scope>NUCLEOTIDE SEQUENCE</scope>
    <source>
        <tissue evidence="1">Leaf</tissue>
    </source>
</reference>
<dbReference type="EMBL" id="GGEC01070811">
    <property type="protein sequence ID" value="MBX51295.1"/>
    <property type="molecule type" value="Transcribed_RNA"/>
</dbReference>
<name>A0A2P2P979_RHIMU</name>
<organism evidence="1">
    <name type="scientific">Rhizophora mucronata</name>
    <name type="common">Asiatic mangrove</name>
    <dbReference type="NCBI Taxonomy" id="61149"/>
    <lineage>
        <taxon>Eukaryota</taxon>
        <taxon>Viridiplantae</taxon>
        <taxon>Streptophyta</taxon>
        <taxon>Embryophyta</taxon>
        <taxon>Tracheophyta</taxon>
        <taxon>Spermatophyta</taxon>
        <taxon>Magnoliopsida</taxon>
        <taxon>eudicotyledons</taxon>
        <taxon>Gunneridae</taxon>
        <taxon>Pentapetalae</taxon>
        <taxon>rosids</taxon>
        <taxon>fabids</taxon>
        <taxon>Malpighiales</taxon>
        <taxon>Rhizophoraceae</taxon>
        <taxon>Rhizophora</taxon>
    </lineage>
</organism>
<dbReference type="AlphaFoldDB" id="A0A2P2P979"/>
<accession>A0A2P2P979</accession>
<evidence type="ECO:0000313" key="1">
    <source>
        <dbReference type="EMBL" id="MBX51295.1"/>
    </source>
</evidence>